<dbReference type="InterPro" id="IPR002633">
    <property type="entry name" value="Bacteriocin_IIa"/>
</dbReference>
<dbReference type="EMBL" id="LN854278">
    <property type="protein sequence ID" value="CRY97862.1"/>
    <property type="molecule type" value="Genomic_DNA"/>
</dbReference>
<dbReference type="Pfam" id="PF01721">
    <property type="entry name" value="Bacteriocin_II"/>
    <property type="match status" value="1"/>
</dbReference>
<reference evidence="1" key="2">
    <citation type="submission" date="2015-07" db="EMBL/GenBank/DDBJ databases">
        <title>Plasmids, circular viruses and viroids from rat gut.</title>
        <authorList>
            <person name="Jorgensen T.J."/>
            <person name="Hansen M.A."/>
            <person name="Xu Z."/>
            <person name="Tabak M.A."/>
            <person name="Sorensen S.J."/>
            <person name="Hansen L.H."/>
        </authorList>
    </citation>
    <scope>NUCLEOTIDE SEQUENCE</scope>
    <source>
        <plasmid evidence="1">pRGFK1778</plasmid>
    </source>
</reference>
<keyword evidence="1" id="KW-0614">Plasmid</keyword>
<proteinExistence type="predicted"/>
<name>A0A0H5QQA5_9ZZZZ</name>
<organism evidence="1">
    <name type="scientific">uncultured prokaryote</name>
    <dbReference type="NCBI Taxonomy" id="198431"/>
    <lineage>
        <taxon>unclassified sequences</taxon>
        <taxon>environmental samples</taxon>
    </lineage>
</organism>
<reference evidence="1" key="1">
    <citation type="submission" date="2015-06" db="EMBL/GenBank/DDBJ databases">
        <authorList>
            <person name="Joergensen T."/>
        </authorList>
    </citation>
    <scope>NUCLEOTIDE SEQUENCE</scope>
    <source>
        <plasmid evidence="1">pRGFK1778</plasmid>
    </source>
</reference>
<accession>A0A0H5QQA5</accession>
<sequence length="89" mass="9580">MKKVFLVLSIALSLVFVTNLNSTASASVSANVPVGAGTTGKLPEKYYANGLYCNQFTCRVDWNQARQSIGEISYRGWMNGLPKLGTGGF</sequence>
<dbReference type="Gene3D" id="1.20.5.130">
    <property type="match status" value="1"/>
</dbReference>
<dbReference type="GO" id="GO:0005576">
    <property type="term" value="C:extracellular region"/>
    <property type="evidence" value="ECO:0007669"/>
    <property type="project" value="InterPro"/>
</dbReference>
<geneLocation type="plasmid" evidence="1">
    <name>pRGFK1778</name>
</geneLocation>
<dbReference type="InterPro" id="IPR023388">
    <property type="entry name" value="Bacteriocin_IIa_dom_sf"/>
</dbReference>
<dbReference type="GO" id="GO:0042742">
    <property type="term" value="P:defense response to bacterium"/>
    <property type="evidence" value="ECO:0007669"/>
    <property type="project" value="InterPro"/>
</dbReference>
<evidence type="ECO:0000313" key="1">
    <source>
        <dbReference type="EMBL" id="CRY97862.1"/>
    </source>
</evidence>
<dbReference type="AlphaFoldDB" id="A0A0H5QQA5"/>
<protein>
    <submittedName>
        <fullName evidence="1">Uncharacterized protein</fullName>
    </submittedName>
</protein>